<sequence>YRKFPDHHFPIISLDCLNASIHFLKALEAYGVDPSRVVICGESIGGWVAAFVTQTLLGRSDLPRIRAQVLICPVIQGFSMQLPSFQQNQNVPFLSRKFMVTCMCNYFAIDRSWREAILNGAHVPPDVWRKYGKWISPDNIPKRFKQRGYQPRVPAPFNEVLYLEVKHILDTENSPLTADDEIIAQLPEAFLVSCENDVLRDDSLLYKKRLEDQGVRVTWYHVEDGFHACIILFDKKPFSFPCSLNIVNAIVSYIKGI</sequence>
<dbReference type="KEGG" id="csyr:103256400"/>
<dbReference type="GO" id="GO:0016787">
    <property type="term" value="F:hydrolase activity"/>
    <property type="evidence" value="ECO:0007669"/>
    <property type="project" value="UniProtKB-KW"/>
</dbReference>
<dbReference type="OrthoDB" id="408631at2759"/>
<dbReference type="GeneID" id="103256400"/>
<protein>
    <submittedName>
        <fullName evidence="4">Arylacetamide deacetylase-like 4</fullName>
    </submittedName>
</protein>
<gene>
    <name evidence="4" type="primary">AADACL4</name>
</gene>
<dbReference type="InterPro" id="IPR013094">
    <property type="entry name" value="AB_hydrolase_3"/>
</dbReference>
<dbReference type="PANTHER" id="PTHR48081">
    <property type="entry name" value="AB HYDROLASE SUPERFAMILY PROTEIN C4A8.06C"/>
    <property type="match status" value="1"/>
</dbReference>
<name>A0A1U7SX88_CARSF</name>
<organism evidence="3 4">
    <name type="scientific">Carlito syrichta</name>
    <name type="common">Philippine tarsier</name>
    <name type="synonym">Tarsius syrichta</name>
    <dbReference type="NCBI Taxonomy" id="1868482"/>
    <lineage>
        <taxon>Eukaryota</taxon>
        <taxon>Metazoa</taxon>
        <taxon>Chordata</taxon>
        <taxon>Craniata</taxon>
        <taxon>Vertebrata</taxon>
        <taxon>Euteleostomi</taxon>
        <taxon>Mammalia</taxon>
        <taxon>Eutheria</taxon>
        <taxon>Euarchontoglires</taxon>
        <taxon>Primates</taxon>
        <taxon>Haplorrhini</taxon>
        <taxon>Tarsiiformes</taxon>
        <taxon>Tarsiidae</taxon>
        <taxon>Carlito</taxon>
    </lineage>
</organism>
<evidence type="ECO:0000259" key="2">
    <source>
        <dbReference type="Pfam" id="PF07859"/>
    </source>
</evidence>
<dbReference type="InterPro" id="IPR029058">
    <property type="entry name" value="AB_hydrolase_fold"/>
</dbReference>
<reference evidence="4" key="1">
    <citation type="submission" date="2025-08" db="UniProtKB">
        <authorList>
            <consortium name="RefSeq"/>
        </authorList>
    </citation>
    <scope>IDENTIFICATION</scope>
</reference>
<dbReference type="RefSeq" id="XP_008052469.1">
    <property type="nucleotide sequence ID" value="XM_008054278.1"/>
</dbReference>
<evidence type="ECO:0000256" key="1">
    <source>
        <dbReference type="ARBA" id="ARBA00022801"/>
    </source>
</evidence>
<keyword evidence="3" id="KW-1185">Reference proteome</keyword>
<keyword evidence="1" id="KW-0378">Hydrolase</keyword>
<dbReference type="AlphaFoldDB" id="A0A1U7SX88"/>
<proteinExistence type="predicted"/>
<evidence type="ECO:0000313" key="4">
    <source>
        <dbReference type="RefSeq" id="XP_008052469.1"/>
    </source>
</evidence>
<dbReference type="InterPro" id="IPR050300">
    <property type="entry name" value="GDXG_lipolytic_enzyme"/>
</dbReference>
<feature type="domain" description="Alpha/beta hydrolase fold-3" evidence="2">
    <location>
        <begin position="161"/>
        <end position="230"/>
    </location>
</feature>
<accession>A0A1U7SX88</accession>
<dbReference type="PANTHER" id="PTHR48081:SF32">
    <property type="entry name" value="ALPHA_BETA HYDROLASE FOLD-3 DOMAIN-CONTAINING PROTEIN"/>
    <property type="match status" value="1"/>
</dbReference>
<dbReference type="Gene3D" id="3.40.50.1820">
    <property type="entry name" value="alpha/beta hydrolase"/>
    <property type="match status" value="1"/>
</dbReference>
<evidence type="ECO:0000313" key="3">
    <source>
        <dbReference type="Proteomes" id="UP000189704"/>
    </source>
</evidence>
<dbReference type="SUPFAM" id="SSF53474">
    <property type="entry name" value="alpha/beta-Hydrolases"/>
    <property type="match status" value="1"/>
</dbReference>
<dbReference type="CTD" id="343066"/>
<feature type="domain" description="Alpha/beta hydrolase fold-3" evidence="2">
    <location>
        <begin position="1"/>
        <end position="118"/>
    </location>
</feature>
<dbReference type="Proteomes" id="UP000189704">
    <property type="component" value="Unplaced"/>
</dbReference>
<feature type="non-terminal residue" evidence="4">
    <location>
        <position position="1"/>
    </location>
</feature>
<dbReference type="Pfam" id="PF07859">
    <property type="entry name" value="Abhydrolase_3"/>
    <property type="match status" value="2"/>
</dbReference>